<sequence>MPLLCREEKTEMSDNQVHAHNLLNMLLAADTPYTVASLKQAIVAEYGEDVRFYTCSQQDLTFDALMAFLLDRRKVVQDGDYVAANRDRMCNH</sequence>
<dbReference type="Proteomes" id="UP000032303">
    <property type="component" value="Chromosome 2"/>
</dbReference>
<dbReference type="PATRIC" id="fig|658445.3.peg.2309"/>
<organism evidence="1 2">
    <name type="scientific">Photobacterium gaetbulicola Gung47</name>
    <dbReference type="NCBI Taxonomy" id="658445"/>
    <lineage>
        <taxon>Bacteria</taxon>
        <taxon>Pseudomonadati</taxon>
        <taxon>Pseudomonadota</taxon>
        <taxon>Gammaproteobacteria</taxon>
        <taxon>Vibrionales</taxon>
        <taxon>Vibrionaceae</taxon>
        <taxon>Photobacterium</taxon>
    </lineage>
</organism>
<evidence type="ECO:0000313" key="2">
    <source>
        <dbReference type="Proteomes" id="UP000032303"/>
    </source>
</evidence>
<evidence type="ECO:0000313" key="1">
    <source>
        <dbReference type="EMBL" id="AJR07148.1"/>
    </source>
</evidence>
<dbReference type="HOGENOM" id="CLU_172471_0_0_6"/>
<dbReference type="STRING" id="658445.H744_2c0412"/>
<dbReference type="EMBL" id="CP005974">
    <property type="protein sequence ID" value="AJR07148.1"/>
    <property type="molecule type" value="Genomic_DNA"/>
</dbReference>
<dbReference type="NCBIfam" id="TIGR03853">
    <property type="entry name" value="matur_matur"/>
    <property type="match status" value="1"/>
</dbReference>
<dbReference type="AlphaFoldDB" id="A0A0C5WJ25"/>
<proteinExistence type="predicted"/>
<dbReference type="InterPro" id="IPR019620">
    <property type="entry name" value="Metal-bd_prot_put"/>
</dbReference>
<name>A0A0C5WJ25_9GAMM</name>
<evidence type="ECO:0008006" key="3">
    <source>
        <dbReference type="Google" id="ProtNLM"/>
    </source>
</evidence>
<protein>
    <recommendedName>
        <fullName evidence="3">Metal-binding protein</fullName>
    </recommendedName>
</protein>
<dbReference type="Pfam" id="PF10678">
    <property type="entry name" value="DUF2492"/>
    <property type="match status" value="1"/>
</dbReference>
<gene>
    <name evidence="1" type="ORF">H744_2c0412</name>
</gene>
<dbReference type="KEGG" id="pgb:H744_2c0412"/>
<reference evidence="1 2" key="1">
    <citation type="submission" date="2013-05" db="EMBL/GenBank/DDBJ databases">
        <title>Complete genome sequence of the lipase-producing bacterium Photobacterium gaetbulicola Gung47.</title>
        <authorList>
            <person name="Kim Y.-O."/>
        </authorList>
    </citation>
    <scope>NUCLEOTIDE SEQUENCE [LARGE SCALE GENOMIC DNA]</scope>
    <source>
        <strain evidence="1 2">Gung47</strain>
    </source>
</reference>
<keyword evidence="2" id="KW-1185">Reference proteome</keyword>
<accession>A0A0C5WJ25</accession>